<dbReference type="EMBL" id="VSRR010009807">
    <property type="protein sequence ID" value="MPC50916.1"/>
    <property type="molecule type" value="Genomic_DNA"/>
</dbReference>
<evidence type="ECO:0000256" key="1">
    <source>
        <dbReference type="SAM" id="Phobius"/>
    </source>
</evidence>
<evidence type="ECO:0000313" key="3">
    <source>
        <dbReference type="Proteomes" id="UP000324222"/>
    </source>
</evidence>
<feature type="transmembrane region" description="Helical" evidence="1">
    <location>
        <begin position="56"/>
        <end position="75"/>
    </location>
</feature>
<keyword evidence="1" id="KW-0812">Transmembrane</keyword>
<proteinExistence type="predicted"/>
<dbReference type="Proteomes" id="UP000324222">
    <property type="component" value="Unassembled WGS sequence"/>
</dbReference>
<protein>
    <submittedName>
        <fullName evidence="2">Uncharacterized protein</fullName>
    </submittedName>
</protein>
<dbReference type="AlphaFoldDB" id="A0A5B7FZ75"/>
<evidence type="ECO:0000313" key="2">
    <source>
        <dbReference type="EMBL" id="MPC50916.1"/>
    </source>
</evidence>
<keyword evidence="3" id="KW-1185">Reference proteome</keyword>
<keyword evidence="1" id="KW-1133">Transmembrane helix</keyword>
<reference evidence="2 3" key="1">
    <citation type="submission" date="2019-05" db="EMBL/GenBank/DDBJ databases">
        <title>Another draft genome of Portunus trituberculatus and its Hox gene families provides insights of decapod evolution.</title>
        <authorList>
            <person name="Jeong J.-H."/>
            <person name="Song I."/>
            <person name="Kim S."/>
            <person name="Choi T."/>
            <person name="Kim D."/>
            <person name="Ryu S."/>
            <person name="Kim W."/>
        </authorList>
    </citation>
    <scope>NUCLEOTIDE SEQUENCE [LARGE SCALE GENOMIC DNA]</scope>
    <source>
        <tissue evidence="2">Muscle</tissue>
    </source>
</reference>
<keyword evidence="1" id="KW-0472">Membrane</keyword>
<organism evidence="2 3">
    <name type="scientific">Portunus trituberculatus</name>
    <name type="common">Swimming crab</name>
    <name type="synonym">Neptunus trituberculatus</name>
    <dbReference type="NCBI Taxonomy" id="210409"/>
    <lineage>
        <taxon>Eukaryota</taxon>
        <taxon>Metazoa</taxon>
        <taxon>Ecdysozoa</taxon>
        <taxon>Arthropoda</taxon>
        <taxon>Crustacea</taxon>
        <taxon>Multicrustacea</taxon>
        <taxon>Malacostraca</taxon>
        <taxon>Eumalacostraca</taxon>
        <taxon>Eucarida</taxon>
        <taxon>Decapoda</taxon>
        <taxon>Pleocyemata</taxon>
        <taxon>Brachyura</taxon>
        <taxon>Eubrachyura</taxon>
        <taxon>Portunoidea</taxon>
        <taxon>Portunidae</taxon>
        <taxon>Portuninae</taxon>
        <taxon>Portunus</taxon>
    </lineage>
</organism>
<sequence>MNIRSQLMAYPTQSKWRGGGAVVFGKERMWRAVPPTFNTSAAGGVSAVLPHNNHTVLTFLLEYFIFITPICFYNIETSNFEQEKM</sequence>
<accession>A0A5B7FZ75</accession>
<name>A0A5B7FZ75_PORTR</name>
<comment type="caution">
    <text evidence="2">The sequence shown here is derived from an EMBL/GenBank/DDBJ whole genome shotgun (WGS) entry which is preliminary data.</text>
</comment>
<gene>
    <name evidence="2" type="ORF">E2C01_044749</name>
</gene>